<dbReference type="EMBL" id="JACOPO010000001">
    <property type="protein sequence ID" value="MBC5721587.1"/>
    <property type="molecule type" value="Genomic_DNA"/>
</dbReference>
<comment type="caution">
    <text evidence="2">The sequence shown here is derived from an EMBL/GenBank/DDBJ whole genome shotgun (WGS) entry which is preliminary data.</text>
</comment>
<evidence type="ECO:0000313" key="2">
    <source>
        <dbReference type="EMBL" id="MBC5721587.1"/>
    </source>
</evidence>
<dbReference type="Pfam" id="PF01471">
    <property type="entry name" value="PG_binding_1"/>
    <property type="match status" value="2"/>
</dbReference>
<gene>
    <name evidence="2" type="ORF">H8S11_01930</name>
</gene>
<protein>
    <submittedName>
        <fullName evidence="2">Peptidoglycan-binding protein</fullName>
    </submittedName>
</protein>
<name>A0A8J6J721_9FIRM</name>
<dbReference type="InterPro" id="IPR036365">
    <property type="entry name" value="PGBD-like_sf"/>
</dbReference>
<dbReference type="InterPro" id="IPR002477">
    <property type="entry name" value="Peptidoglycan-bd-like"/>
</dbReference>
<dbReference type="SUPFAM" id="SSF47090">
    <property type="entry name" value="PGBD-like"/>
    <property type="match status" value="2"/>
</dbReference>
<proteinExistence type="predicted"/>
<evidence type="ECO:0000259" key="1">
    <source>
        <dbReference type="Pfam" id="PF01471"/>
    </source>
</evidence>
<reference evidence="2" key="1">
    <citation type="submission" date="2020-08" db="EMBL/GenBank/DDBJ databases">
        <title>Genome public.</title>
        <authorList>
            <person name="Liu C."/>
            <person name="Sun Q."/>
        </authorList>
    </citation>
    <scope>NUCLEOTIDE SEQUENCE</scope>
    <source>
        <strain evidence="2">NSJ-23</strain>
    </source>
</reference>
<dbReference type="Proteomes" id="UP000628736">
    <property type="component" value="Unassembled WGS sequence"/>
</dbReference>
<feature type="domain" description="Peptidoglycan binding-like" evidence="1">
    <location>
        <begin position="13"/>
        <end position="70"/>
    </location>
</feature>
<organism evidence="2 3">
    <name type="scientific">Flintibacter hominis</name>
    <dbReference type="NCBI Taxonomy" id="2763048"/>
    <lineage>
        <taxon>Bacteria</taxon>
        <taxon>Bacillati</taxon>
        <taxon>Bacillota</taxon>
        <taxon>Clostridia</taxon>
        <taxon>Eubacteriales</taxon>
        <taxon>Flintibacter</taxon>
    </lineage>
</organism>
<sequence>MTRDELERELLAQPVRSLQYMLRRLSLQYPFLPEIVADGVFGERTLEAVMLFQRELHPPVTGMVDEETWNDIRERWILLERKLAEPRPVRLFPGQEARVYPGNEQEFLIIPQAMLRILARYFDGITADQADGLHGPASVANTRWLQRAAGLEESGIMDRQTWELLGRLYEMFVVKERKQQDSSRYQGRG</sequence>
<keyword evidence="3" id="KW-1185">Reference proteome</keyword>
<dbReference type="Gene3D" id="1.10.101.10">
    <property type="entry name" value="PGBD-like superfamily/PGBD"/>
    <property type="match status" value="2"/>
</dbReference>
<dbReference type="AlphaFoldDB" id="A0A8J6J721"/>
<accession>A0A8J6J721</accession>
<dbReference type="InterPro" id="IPR036366">
    <property type="entry name" value="PGBDSf"/>
</dbReference>
<feature type="domain" description="Peptidoglycan binding-like" evidence="1">
    <location>
        <begin position="112"/>
        <end position="165"/>
    </location>
</feature>
<evidence type="ECO:0000313" key="3">
    <source>
        <dbReference type="Proteomes" id="UP000628736"/>
    </source>
</evidence>
<dbReference type="RefSeq" id="WP_147571403.1">
    <property type="nucleotide sequence ID" value="NZ_JACOPO010000001.1"/>
</dbReference>